<dbReference type="AlphaFoldDB" id="A0A0C3D6X5"/>
<dbReference type="InParanoid" id="A0A0C3D6X5"/>
<organism evidence="1 2">
    <name type="scientific">Scleroderma citrinum Foug A</name>
    <dbReference type="NCBI Taxonomy" id="1036808"/>
    <lineage>
        <taxon>Eukaryota</taxon>
        <taxon>Fungi</taxon>
        <taxon>Dikarya</taxon>
        <taxon>Basidiomycota</taxon>
        <taxon>Agaricomycotina</taxon>
        <taxon>Agaricomycetes</taxon>
        <taxon>Agaricomycetidae</taxon>
        <taxon>Boletales</taxon>
        <taxon>Sclerodermatineae</taxon>
        <taxon>Sclerodermataceae</taxon>
        <taxon>Scleroderma</taxon>
    </lineage>
</organism>
<name>A0A0C3D6X5_9AGAM</name>
<sequence>MGGPDDTVAVALDPITCALDFSKDDASTRILQHLIWRIPRYVQIDGLSAVSMSYATRCASICTVEAFVGFPNPLGTSSCSLDTSVGFPTLFGWSTGRLLLPPGLHQSKDDKIGRAANLIAMTQTTWHMLPPPPIFPDS</sequence>
<keyword evidence="2" id="KW-1185">Reference proteome</keyword>
<dbReference type="HOGENOM" id="CLU_1856472_0_0_1"/>
<evidence type="ECO:0000313" key="1">
    <source>
        <dbReference type="EMBL" id="KIM56530.1"/>
    </source>
</evidence>
<gene>
    <name evidence="1" type="ORF">SCLCIDRAFT_1220335</name>
</gene>
<accession>A0A0C3D6X5</accession>
<evidence type="ECO:0000313" key="2">
    <source>
        <dbReference type="Proteomes" id="UP000053989"/>
    </source>
</evidence>
<proteinExistence type="predicted"/>
<protein>
    <submittedName>
        <fullName evidence="1">Uncharacterized protein</fullName>
    </submittedName>
</protein>
<reference evidence="1 2" key="1">
    <citation type="submission" date="2014-04" db="EMBL/GenBank/DDBJ databases">
        <authorList>
            <consortium name="DOE Joint Genome Institute"/>
            <person name="Kuo A."/>
            <person name="Kohler A."/>
            <person name="Nagy L.G."/>
            <person name="Floudas D."/>
            <person name="Copeland A."/>
            <person name="Barry K.W."/>
            <person name="Cichocki N."/>
            <person name="Veneault-Fourrey C."/>
            <person name="LaButti K."/>
            <person name="Lindquist E.A."/>
            <person name="Lipzen A."/>
            <person name="Lundell T."/>
            <person name="Morin E."/>
            <person name="Murat C."/>
            <person name="Sun H."/>
            <person name="Tunlid A."/>
            <person name="Henrissat B."/>
            <person name="Grigoriev I.V."/>
            <person name="Hibbett D.S."/>
            <person name="Martin F."/>
            <person name="Nordberg H.P."/>
            <person name="Cantor M.N."/>
            <person name="Hua S.X."/>
        </authorList>
    </citation>
    <scope>NUCLEOTIDE SEQUENCE [LARGE SCALE GENOMIC DNA]</scope>
    <source>
        <strain evidence="1 2">Foug A</strain>
    </source>
</reference>
<dbReference type="Proteomes" id="UP000053989">
    <property type="component" value="Unassembled WGS sequence"/>
</dbReference>
<dbReference type="EMBL" id="KN822115">
    <property type="protein sequence ID" value="KIM56530.1"/>
    <property type="molecule type" value="Genomic_DNA"/>
</dbReference>
<reference evidence="2" key="2">
    <citation type="submission" date="2015-01" db="EMBL/GenBank/DDBJ databases">
        <title>Evolutionary Origins and Diversification of the Mycorrhizal Mutualists.</title>
        <authorList>
            <consortium name="DOE Joint Genome Institute"/>
            <consortium name="Mycorrhizal Genomics Consortium"/>
            <person name="Kohler A."/>
            <person name="Kuo A."/>
            <person name="Nagy L.G."/>
            <person name="Floudas D."/>
            <person name="Copeland A."/>
            <person name="Barry K.W."/>
            <person name="Cichocki N."/>
            <person name="Veneault-Fourrey C."/>
            <person name="LaButti K."/>
            <person name="Lindquist E.A."/>
            <person name="Lipzen A."/>
            <person name="Lundell T."/>
            <person name="Morin E."/>
            <person name="Murat C."/>
            <person name="Riley R."/>
            <person name="Ohm R."/>
            <person name="Sun H."/>
            <person name="Tunlid A."/>
            <person name="Henrissat B."/>
            <person name="Grigoriev I.V."/>
            <person name="Hibbett D.S."/>
            <person name="Martin F."/>
        </authorList>
    </citation>
    <scope>NUCLEOTIDE SEQUENCE [LARGE SCALE GENOMIC DNA]</scope>
    <source>
        <strain evidence="2">Foug A</strain>
    </source>
</reference>